<keyword evidence="1" id="KW-1185">Reference proteome</keyword>
<evidence type="ECO:0000313" key="1">
    <source>
        <dbReference type="Proteomes" id="UP000095282"/>
    </source>
</evidence>
<dbReference type="WBParaSite" id="Csp11.Scaffold629.g9516.t1">
    <property type="protein sequence ID" value="Csp11.Scaffold629.g9516.t1"/>
    <property type="gene ID" value="Csp11.Scaffold629.g9516"/>
</dbReference>
<accession>A0A1I7UHY9</accession>
<sequence length="131" mass="15520">MRDTKYFILNYLETYGNALMDCRRDILNGYSTSSPMSEGFLNKVFLENVKKEELYFHFMCSFDAVIKVNEEMSKLAYQGSNLQNFINTIALILQIQLLFSSAITSHRNSTNLVYQRSFYRWLRERHYSLPI</sequence>
<dbReference type="AlphaFoldDB" id="A0A1I7UHY9"/>
<protein>
    <submittedName>
        <fullName evidence="2">Uncharacterized protein</fullName>
    </submittedName>
</protein>
<proteinExistence type="predicted"/>
<evidence type="ECO:0000313" key="2">
    <source>
        <dbReference type="WBParaSite" id="Csp11.Scaffold629.g9516.t1"/>
    </source>
</evidence>
<reference evidence="2" key="1">
    <citation type="submission" date="2016-11" db="UniProtKB">
        <authorList>
            <consortium name="WormBaseParasite"/>
        </authorList>
    </citation>
    <scope>IDENTIFICATION</scope>
</reference>
<dbReference type="Proteomes" id="UP000095282">
    <property type="component" value="Unplaced"/>
</dbReference>
<organism evidence="1 2">
    <name type="scientific">Caenorhabditis tropicalis</name>
    <dbReference type="NCBI Taxonomy" id="1561998"/>
    <lineage>
        <taxon>Eukaryota</taxon>
        <taxon>Metazoa</taxon>
        <taxon>Ecdysozoa</taxon>
        <taxon>Nematoda</taxon>
        <taxon>Chromadorea</taxon>
        <taxon>Rhabditida</taxon>
        <taxon>Rhabditina</taxon>
        <taxon>Rhabditomorpha</taxon>
        <taxon>Rhabditoidea</taxon>
        <taxon>Rhabditidae</taxon>
        <taxon>Peloderinae</taxon>
        <taxon>Caenorhabditis</taxon>
    </lineage>
</organism>
<name>A0A1I7UHY9_9PELO</name>